<dbReference type="AlphaFoldDB" id="A0A6J7EN38"/>
<feature type="domain" description="Enoyl reductase (ER)" evidence="3">
    <location>
        <begin position="10"/>
        <end position="345"/>
    </location>
</feature>
<dbReference type="EMBL" id="CAEZYH010000121">
    <property type="protein sequence ID" value="CAB4732397.1"/>
    <property type="molecule type" value="Genomic_DNA"/>
</dbReference>
<sequence length="347" mass="36030">MKAVWYDNPGGPEVLVYGDRPDPSAGTHDVVVKVHTAAVNHLDVVQRNGWFTMPGFTYPHIAGMDVAGEIVAIGSQVDPSLGLSIGNRVVVDPSLAGVNPGSVYAGMGDIYGELGIIGATVAGGYAELCVAPATHVYKIPDVMSYDDAATFPTCYLTAWHALFEVGGLKAGETIMIHAAGSGVSVAAIQLAVAAGATVLATAGSEEKCNKAITLGASAVCNNRTENVTGFARGATAGAGVDMVFDHVGPALWADSMFALKPRGRLVNCGNTTGDTATIPSLGFMFHMGIRILGSDPYLPEEFGKAWSTFCNGSFQKVIDSTFALKDAAAAQSKMQNNDVFGKILLKP</sequence>
<dbReference type="InterPro" id="IPR013149">
    <property type="entry name" value="ADH-like_C"/>
</dbReference>
<proteinExistence type="predicted"/>
<organism evidence="5">
    <name type="scientific">freshwater metagenome</name>
    <dbReference type="NCBI Taxonomy" id="449393"/>
    <lineage>
        <taxon>unclassified sequences</taxon>
        <taxon>metagenomes</taxon>
        <taxon>ecological metagenomes</taxon>
    </lineage>
</organism>
<keyword evidence="1" id="KW-0521">NADP</keyword>
<dbReference type="InterPro" id="IPR013154">
    <property type="entry name" value="ADH-like_N"/>
</dbReference>
<accession>A0A6J7EN38</accession>
<dbReference type="PANTHER" id="PTHR48106">
    <property type="entry name" value="QUINONE OXIDOREDUCTASE PIG3-RELATED"/>
    <property type="match status" value="1"/>
</dbReference>
<evidence type="ECO:0000313" key="4">
    <source>
        <dbReference type="EMBL" id="CAB4732397.1"/>
    </source>
</evidence>
<dbReference type="SUPFAM" id="SSF51735">
    <property type="entry name" value="NAD(P)-binding Rossmann-fold domains"/>
    <property type="match status" value="1"/>
</dbReference>
<dbReference type="GO" id="GO:0070402">
    <property type="term" value="F:NADPH binding"/>
    <property type="evidence" value="ECO:0007669"/>
    <property type="project" value="TreeGrafter"/>
</dbReference>
<dbReference type="Gene3D" id="3.90.180.10">
    <property type="entry name" value="Medium-chain alcohol dehydrogenases, catalytic domain"/>
    <property type="match status" value="1"/>
</dbReference>
<dbReference type="PANTHER" id="PTHR48106:SF8">
    <property type="entry name" value="OS02G0805600 PROTEIN"/>
    <property type="match status" value="1"/>
</dbReference>
<evidence type="ECO:0000313" key="7">
    <source>
        <dbReference type="EMBL" id="CAB5037558.1"/>
    </source>
</evidence>
<evidence type="ECO:0000256" key="2">
    <source>
        <dbReference type="ARBA" id="ARBA00023002"/>
    </source>
</evidence>
<name>A0A6J7EN38_9ZZZZ</name>
<dbReference type="SUPFAM" id="SSF50129">
    <property type="entry name" value="GroES-like"/>
    <property type="match status" value="1"/>
</dbReference>
<evidence type="ECO:0000313" key="5">
    <source>
        <dbReference type="EMBL" id="CAB4880963.1"/>
    </source>
</evidence>
<protein>
    <submittedName>
        <fullName evidence="5">Unannotated protein</fullName>
    </submittedName>
</protein>
<reference evidence="5" key="1">
    <citation type="submission" date="2020-05" db="EMBL/GenBank/DDBJ databases">
        <authorList>
            <person name="Chiriac C."/>
            <person name="Salcher M."/>
            <person name="Ghai R."/>
            <person name="Kavagutti S V."/>
        </authorList>
    </citation>
    <scope>NUCLEOTIDE SEQUENCE</scope>
</reference>
<dbReference type="Pfam" id="PF08240">
    <property type="entry name" value="ADH_N"/>
    <property type="match status" value="1"/>
</dbReference>
<evidence type="ECO:0000259" key="3">
    <source>
        <dbReference type="SMART" id="SM00829"/>
    </source>
</evidence>
<keyword evidence="2" id="KW-0560">Oxidoreductase</keyword>
<gene>
    <name evidence="4" type="ORF">UFOPK2658_01772</name>
    <name evidence="5" type="ORF">UFOPK3304_01640</name>
    <name evidence="6" type="ORF">UFOPK3494_01814</name>
    <name evidence="7" type="ORF">UFOPK4134_01775</name>
</gene>
<dbReference type="InterPro" id="IPR020843">
    <property type="entry name" value="ER"/>
</dbReference>
<dbReference type="GO" id="GO:0016651">
    <property type="term" value="F:oxidoreductase activity, acting on NAD(P)H"/>
    <property type="evidence" value="ECO:0007669"/>
    <property type="project" value="TreeGrafter"/>
</dbReference>
<dbReference type="EMBL" id="CAFBLJ010000122">
    <property type="protein sequence ID" value="CAB4880963.1"/>
    <property type="molecule type" value="Genomic_DNA"/>
</dbReference>
<evidence type="ECO:0000256" key="1">
    <source>
        <dbReference type="ARBA" id="ARBA00022857"/>
    </source>
</evidence>
<dbReference type="EMBL" id="CAFBPS010000208">
    <property type="protein sequence ID" value="CAB5037558.1"/>
    <property type="molecule type" value="Genomic_DNA"/>
</dbReference>
<dbReference type="Pfam" id="PF00107">
    <property type="entry name" value="ADH_zinc_N"/>
    <property type="match status" value="1"/>
</dbReference>
<evidence type="ECO:0000313" key="6">
    <source>
        <dbReference type="EMBL" id="CAB4916039.1"/>
    </source>
</evidence>
<dbReference type="InterPro" id="IPR036291">
    <property type="entry name" value="NAD(P)-bd_dom_sf"/>
</dbReference>
<dbReference type="SMART" id="SM00829">
    <property type="entry name" value="PKS_ER"/>
    <property type="match status" value="1"/>
</dbReference>
<dbReference type="EMBL" id="CAFBMF010000197">
    <property type="protein sequence ID" value="CAB4916039.1"/>
    <property type="molecule type" value="Genomic_DNA"/>
</dbReference>
<dbReference type="InterPro" id="IPR011032">
    <property type="entry name" value="GroES-like_sf"/>
</dbReference>